<gene>
    <name evidence="1" type="ORF">FRW55_02000</name>
</gene>
<dbReference type="AlphaFoldDB" id="A0A5B8JXF3"/>
<proteinExistence type="predicted"/>
<name>A0A5B8JXF3_9MOLU</name>
<dbReference type="EMBL" id="CP042295">
    <property type="protein sequence ID" value="QDY86929.1"/>
    <property type="molecule type" value="Genomic_DNA"/>
</dbReference>
<dbReference type="OrthoDB" id="9893052at2"/>
<accession>A0A5B8JXF3</accession>
<protein>
    <submittedName>
        <fullName evidence="1">Uncharacterized protein</fullName>
    </submittedName>
</protein>
<sequence>MKEKEQVIRMNICKVVQLKSSFVQNIKKWLDIPQSIMLLTSDQDQYKDNPNKIKDNKNVFFCLVEDIKEARKKNNVVYYLKIKNKDKMIVLNENFHMKPEDIYSVIDWNSTPIDIPFDEKIKILEKIKEITNEDNVNEYNISIKKLSK</sequence>
<evidence type="ECO:0000313" key="2">
    <source>
        <dbReference type="Proteomes" id="UP000318927"/>
    </source>
</evidence>
<keyword evidence="2" id="KW-1185">Reference proteome</keyword>
<dbReference type="RefSeq" id="WP_146368514.1">
    <property type="nucleotide sequence ID" value="NZ_CP042295.1"/>
</dbReference>
<dbReference type="KEGG" id="mans:FRW55_02000"/>
<organism evidence="1 2">
    <name type="scientific">Mycoplasma anserisalpingitidis</name>
    <dbReference type="NCBI Taxonomy" id="519450"/>
    <lineage>
        <taxon>Bacteria</taxon>
        <taxon>Bacillati</taxon>
        <taxon>Mycoplasmatota</taxon>
        <taxon>Mollicutes</taxon>
        <taxon>Mycoplasmataceae</taxon>
        <taxon>Mycoplasma</taxon>
    </lineage>
</organism>
<dbReference type="Proteomes" id="UP000318927">
    <property type="component" value="Chromosome"/>
</dbReference>
<evidence type="ECO:0000313" key="1">
    <source>
        <dbReference type="EMBL" id="QDY86929.1"/>
    </source>
</evidence>
<reference evidence="1 2" key="1">
    <citation type="journal article" date="2019" name="Microbiol. Resour. Announc.">
        <title>Complete Genome Sequences of Three Mycoplasma anserisalpingitis (Mycoplasma sp. 1220) Strains.</title>
        <authorList>
            <person name="Grozner D."/>
            <person name="Forro B."/>
            <person name="Kovacs A.B."/>
            <person name="Marton S."/>
            <person name="Banyai K."/>
            <person name="Kreizinger Z."/>
            <person name="Sulyok K.M."/>
            <person name="Gyuranecz M."/>
        </authorList>
    </citation>
    <scope>NUCLEOTIDE SEQUENCE [LARGE SCALE GENOMIC DNA]</scope>
    <source>
        <strain evidence="1 2">ATCC:BAA-2147</strain>
    </source>
</reference>